<dbReference type="Proteomes" id="UP001519460">
    <property type="component" value="Unassembled WGS sequence"/>
</dbReference>
<protein>
    <submittedName>
        <fullName evidence="2">Uncharacterized protein</fullName>
    </submittedName>
</protein>
<dbReference type="EMBL" id="JACVVK020000480">
    <property type="protein sequence ID" value="KAK7471748.1"/>
    <property type="molecule type" value="Genomic_DNA"/>
</dbReference>
<evidence type="ECO:0000313" key="3">
    <source>
        <dbReference type="Proteomes" id="UP001519460"/>
    </source>
</evidence>
<name>A0ABD0JFJ7_9CAEN</name>
<keyword evidence="3" id="KW-1185">Reference proteome</keyword>
<sequence>KLDILTKGREKRKEMDISVAGDLTERQQATLKRYRDGGIRAYYMGDRLVSSSQSLSPLSRQHQPQQGRQRERRMWRDGGWQTVTTQQHGVQHGLEPPLLSKDASDWSAGRRRHQPVSASWGPYAGADWQNPFQALSELPEDWPKLQRRGATIPVSTHTLSSEDTTTTLTTIPTLTTTSVETVSSTSTSTTTTPGVLNHITSQPLAVIPVSTLTTSDPATTTPQAVLGSSDCIVPAAVVNPTLPAVTVTTTDTSSTPEITPSTCAPGTVATSSSHEDAGFVQECGSGSPGGVEGDSVVDMHLHVSSNGGDDDNNNTKMDRNNSTDNTDANASLHARKETGRSLSRGRQKDGVLPPGQTHLPSAWKKDVTTAADRSQASVHNTRRKSGYDNIVVVRLSKD</sequence>
<feature type="non-terminal residue" evidence="2">
    <location>
        <position position="398"/>
    </location>
</feature>
<feature type="non-terminal residue" evidence="2">
    <location>
        <position position="1"/>
    </location>
</feature>
<comment type="caution">
    <text evidence="2">The sequence shown here is derived from an EMBL/GenBank/DDBJ whole genome shotgun (WGS) entry which is preliminary data.</text>
</comment>
<evidence type="ECO:0000313" key="2">
    <source>
        <dbReference type="EMBL" id="KAK7471748.1"/>
    </source>
</evidence>
<reference evidence="2 3" key="1">
    <citation type="journal article" date="2023" name="Sci. Data">
        <title>Genome assembly of the Korean intertidal mud-creeper Batillaria attramentaria.</title>
        <authorList>
            <person name="Patra A.K."/>
            <person name="Ho P.T."/>
            <person name="Jun S."/>
            <person name="Lee S.J."/>
            <person name="Kim Y."/>
            <person name="Won Y.J."/>
        </authorList>
    </citation>
    <scope>NUCLEOTIDE SEQUENCE [LARGE SCALE GENOMIC DNA]</scope>
    <source>
        <strain evidence="2">Wonlab-2016</strain>
    </source>
</reference>
<dbReference type="AlphaFoldDB" id="A0ABD0JFJ7"/>
<accession>A0ABD0JFJ7</accession>
<evidence type="ECO:0000256" key="1">
    <source>
        <dbReference type="SAM" id="MobiDB-lite"/>
    </source>
</evidence>
<feature type="region of interest" description="Disordered" evidence="1">
    <location>
        <begin position="85"/>
        <end position="118"/>
    </location>
</feature>
<organism evidence="2 3">
    <name type="scientific">Batillaria attramentaria</name>
    <dbReference type="NCBI Taxonomy" id="370345"/>
    <lineage>
        <taxon>Eukaryota</taxon>
        <taxon>Metazoa</taxon>
        <taxon>Spiralia</taxon>
        <taxon>Lophotrochozoa</taxon>
        <taxon>Mollusca</taxon>
        <taxon>Gastropoda</taxon>
        <taxon>Caenogastropoda</taxon>
        <taxon>Sorbeoconcha</taxon>
        <taxon>Cerithioidea</taxon>
        <taxon>Batillariidae</taxon>
        <taxon>Batillaria</taxon>
    </lineage>
</organism>
<feature type="region of interest" description="Disordered" evidence="1">
    <location>
        <begin position="302"/>
        <end position="382"/>
    </location>
</feature>
<feature type="compositionally biased region" description="Low complexity" evidence="1">
    <location>
        <begin position="52"/>
        <end position="66"/>
    </location>
</feature>
<proteinExistence type="predicted"/>
<feature type="region of interest" description="Disordered" evidence="1">
    <location>
        <begin position="52"/>
        <end position="73"/>
    </location>
</feature>
<gene>
    <name evidence="2" type="ORF">BaRGS_00035630</name>
</gene>